<dbReference type="Pfam" id="PF01088">
    <property type="entry name" value="Peptidase_C12"/>
    <property type="match status" value="1"/>
</dbReference>
<dbReference type="FunFam" id="3.40.532.10:FF:000010">
    <property type="entry name" value="Ubiquitin carboxyl-terminal hydrolase"/>
    <property type="match status" value="1"/>
</dbReference>
<dbReference type="OrthoDB" id="1924260at2759"/>
<dbReference type="PANTHER" id="PTHR10589">
    <property type="entry name" value="UBIQUITIN CARBOXYL-TERMINAL HYDROLASE"/>
    <property type="match status" value="1"/>
</dbReference>
<dbReference type="STRING" id="28573.A0A0U1LJX8"/>
<evidence type="ECO:0000256" key="7">
    <source>
        <dbReference type="PROSITE-ProRule" id="PRU01393"/>
    </source>
</evidence>
<protein>
    <recommendedName>
        <fullName evidence="2 7">ubiquitinyl hydrolase 1</fullName>
        <ecNumber evidence="2 7">3.4.19.12</ecNumber>
    </recommendedName>
</protein>
<gene>
    <name evidence="9" type="ORF">PISL3812_00616</name>
</gene>
<evidence type="ECO:0000256" key="6">
    <source>
        <dbReference type="ARBA" id="ARBA00022807"/>
    </source>
</evidence>
<keyword evidence="4 7" id="KW-0833">Ubl conjugation pathway</keyword>
<dbReference type="InterPro" id="IPR038765">
    <property type="entry name" value="Papain-like_cys_pep_sf"/>
</dbReference>
<dbReference type="SUPFAM" id="SSF54001">
    <property type="entry name" value="Cysteine proteinases"/>
    <property type="match status" value="1"/>
</dbReference>
<comment type="catalytic activity">
    <reaction evidence="1 7">
        <text>Thiol-dependent hydrolysis of ester, thioester, amide, peptide and isopeptide bonds formed by the C-terminal Gly of ubiquitin (a 76-residue protein attached to proteins as an intracellular targeting signal).</text>
        <dbReference type="EC" id="3.4.19.12"/>
    </reaction>
</comment>
<dbReference type="EC" id="3.4.19.12" evidence="2 7"/>
<dbReference type="EMBL" id="CVMT01000001">
    <property type="protein sequence ID" value="CRG83265.1"/>
    <property type="molecule type" value="Genomic_DNA"/>
</dbReference>
<name>A0A0U1LJX8_TALIS</name>
<accession>A0A0U1LJX8</accession>
<keyword evidence="3 7" id="KW-0645">Protease</keyword>
<evidence type="ECO:0000313" key="10">
    <source>
        <dbReference type="Proteomes" id="UP000054383"/>
    </source>
</evidence>
<dbReference type="OMA" id="GYHFIAY"/>
<feature type="active site" description="Nucleophile" evidence="7">
    <location>
        <position position="49"/>
    </location>
</feature>
<feature type="domain" description="UCH catalytic" evidence="8">
    <location>
        <begin position="1"/>
        <end position="201"/>
    </location>
</feature>
<evidence type="ECO:0000256" key="1">
    <source>
        <dbReference type="ARBA" id="ARBA00000707"/>
    </source>
</evidence>
<feature type="active site" description="Proton donor" evidence="7">
    <location>
        <position position="140"/>
    </location>
</feature>
<keyword evidence="5 7" id="KW-0378">Hydrolase</keyword>
<evidence type="ECO:0000256" key="5">
    <source>
        <dbReference type="ARBA" id="ARBA00022801"/>
    </source>
</evidence>
<feature type="site" description="Important for enzyme activity" evidence="7">
    <location>
        <position position="155"/>
    </location>
</feature>
<evidence type="ECO:0000313" key="9">
    <source>
        <dbReference type="EMBL" id="CRG83265.1"/>
    </source>
</evidence>
<reference evidence="9 10" key="1">
    <citation type="submission" date="2015-04" db="EMBL/GenBank/DDBJ databases">
        <authorList>
            <person name="Syromyatnikov M.Y."/>
            <person name="Popov V.N."/>
        </authorList>
    </citation>
    <scope>NUCLEOTIDE SEQUENCE [LARGE SCALE GENOMIC DNA]</scope>
    <source>
        <strain evidence="9">WF-38-12</strain>
    </source>
</reference>
<dbReference type="InterPro" id="IPR036959">
    <property type="entry name" value="Peptidase_C12_UCH_sf"/>
</dbReference>
<dbReference type="GO" id="GO:0005737">
    <property type="term" value="C:cytoplasm"/>
    <property type="evidence" value="ECO:0007669"/>
    <property type="project" value="TreeGrafter"/>
</dbReference>
<sequence length="338" mass="38820">MGFARLSQNHKPVYGLIFLFHWREDNPVNQEASCPDGLWFANQTTSNACASVALLNIINNVEGIHLGEHLANFKDFTMPFTPALRGDAVANFEFVKRIHNSFARSMDIFNSDLQLKYEATRKTPKSQKEDDNSSSEAGFHFIAFVPAMGRVWKFDGLERQPQDLAPCSDDDWLDEVRDHLINRIMEYEEGNIAFSVLGLVRDPLQDHIERLALNVKLLQFLHHHVPEHSNRMRERLSGFVLLEAKAEFGLTEKILDLVGDQTSETDRYKECSSDELFDEYSRLVNEQQSIIRSINEEVHSRQMDDAYAEGRRHDYSSAVEFWARTLIRKGALADLIDS</sequence>
<keyword evidence="10" id="KW-1185">Reference proteome</keyword>
<dbReference type="Proteomes" id="UP000054383">
    <property type="component" value="Unassembled WGS sequence"/>
</dbReference>
<dbReference type="PANTHER" id="PTHR10589:SF29">
    <property type="entry name" value="UBIQUITIN CARBOXYL-TERMINAL HYDROLASE"/>
    <property type="match status" value="1"/>
</dbReference>
<dbReference type="GO" id="GO:0004843">
    <property type="term" value="F:cysteine-type deubiquitinase activity"/>
    <property type="evidence" value="ECO:0007669"/>
    <property type="project" value="UniProtKB-UniRule"/>
</dbReference>
<dbReference type="GO" id="GO:0006511">
    <property type="term" value="P:ubiquitin-dependent protein catabolic process"/>
    <property type="evidence" value="ECO:0007669"/>
    <property type="project" value="UniProtKB-UniRule"/>
</dbReference>
<evidence type="ECO:0000256" key="2">
    <source>
        <dbReference type="ARBA" id="ARBA00012759"/>
    </source>
</evidence>
<dbReference type="GO" id="GO:0016579">
    <property type="term" value="P:protein deubiquitination"/>
    <property type="evidence" value="ECO:0007669"/>
    <property type="project" value="TreeGrafter"/>
</dbReference>
<comment type="similarity">
    <text evidence="7">Belongs to the peptidase C12 family.</text>
</comment>
<organism evidence="9 10">
    <name type="scientific">Talaromyces islandicus</name>
    <name type="common">Penicillium islandicum</name>
    <dbReference type="NCBI Taxonomy" id="28573"/>
    <lineage>
        <taxon>Eukaryota</taxon>
        <taxon>Fungi</taxon>
        <taxon>Dikarya</taxon>
        <taxon>Ascomycota</taxon>
        <taxon>Pezizomycotina</taxon>
        <taxon>Eurotiomycetes</taxon>
        <taxon>Eurotiomycetidae</taxon>
        <taxon>Eurotiales</taxon>
        <taxon>Trichocomaceae</taxon>
        <taxon>Talaromyces</taxon>
        <taxon>Talaromyces sect. Islandici</taxon>
    </lineage>
</organism>
<evidence type="ECO:0000256" key="4">
    <source>
        <dbReference type="ARBA" id="ARBA00022786"/>
    </source>
</evidence>
<evidence type="ECO:0000259" key="8">
    <source>
        <dbReference type="PROSITE" id="PS52048"/>
    </source>
</evidence>
<dbReference type="PROSITE" id="PS52048">
    <property type="entry name" value="UCH_DOMAIN"/>
    <property type="match status" value="1"/>
</dbReference>
<keyword evidence="6 7" id="KW-0788">Thiol protease</keyword>
<dbReference type="InterPro" id="IPR001578">
    <property type="entry name" value="Peptidase_C12_UCH"/>
</dbReference>
<evidence type="ECO:0000256" key="3">
    <source>
        <dbReference type="ARBA" id="ARBA00022670"/>
    </source>
</evidence>
<dbReference type="AlphaFoldDB" id="A0A0U1LJX8"/>
<feature type="site" description="Transition state stabilizer" evidence="7">
    <location>
        <position position="43"/>
    </location>
</feature>
<proteinExistence type="inferred from homology"/>
<dbReference type="Gene3D" id="3.40.532.10">
    <property type="entry name" value="Peptidase C12, ubiquitin carboxyl-terminal hydrolase"/>
    <property type="match status" value="1"/>
</dbReference>